<dbReference type="InterPro" id="IPR011057">
    <property type="entry name" value="Mss4-like_sf"/>
</dbReference>
<evidence type="ECO:0008006" key="4">
    <source>
        <dbReference type="Google" id="ProtNLM"/>
    </source>
</evidence>
<evidence type="ECO:0000313" key="2">
    <source>
        <dbReference type="EMBL" id="KAK4455986.1"/>
    </source>
</evidence>
<reference evidence="2" key="2">
    <citation type="submission" date="2023-05" db="EMBL/GenBank/DDBJ databases">
        <authorList>
            <consortium name="Lawrence Berkeley National Laboratory"/>
            <person name="Steindorff A."/>
            <person name="Hensen N."/>
            <person name="Bonometti L."/>
            <person name="Westerberg I."/>
            <person name="Brannstrom I.O."/>
            <person name="Guillou S."/>
            <person name="Cros-Aarteil S."/>
            <person name="Calhoun S."/>
            <person name="Haridas S."/>
            <person name="Kuo A."/>
            <person name="Mondo S."/>
            <person name="Pangilinan J."/>
            <person name="Riley R."/>
            <person name="Labutti K."/>
            <person name="Andreopoulos B."/>
            <person name="Lipzen A."/>
            <person name="Chen C."/>
            <person name="Yanf M."/>
            <person name="Daum C."/>
            <person name="Ng V."/>
            <person name="Clum A."/>
            <person name="Ohm R."/>
            <person name="Martin F."/>
            <person name="Silar P."/>
            <person name="Natvig D."/>
            <person name="Lalanne C."/>
            <person name="Gautier V."/>
            <person name="Ament-Velasquez S.L."/>
            <person name="Kruys A."/>
            <person name="Hutchinson M.I."/>
            <person name="Powell A.J."/>
            <person name="Barry K."/>
            <person name="Miller A.N."/>
            <person name="Grigoriev I.V."/>
            <person name="Debuchy R."/>
            <person name="Gladieux P."/>
            <person name="Thoren M.H."/>
            <person name="Johannesson H."/>
        </authorList>
    </citation>
    <scope>NUCLEOTIDE SEQUENCE</scope>
    <source>
        <strain evidence="2">PSN243</strain>
    </source>
</reference>
<feature type="compositionally biased region" description="Basic and acidic residues" evidence="1">
    <location>
        <begin position="144"/>
        <end position="167"/>
    </location>
</feature>
<proteinExistence type="predicted"/>
<keyword evidence="3" id="KW-1185">Reference proteome</keyword>
<organism evidence="2 3">
    <name type="scientific">Podospora aff. communis PSN243</name>
    <dbReference type="NCBI Taxonomy" id="3040156"/>
    <lineage>
        <taxon>Eukaryota</taxon>
        <taxon>Fungi</taxon>
        <taxon>Dikarya</taxon>
        <taxon>Ascomycota</taxon>
        <taxon>Pezizomycotina</taxon>
        <taxon>Sordariomycetes</taxon>
        <taxon>Sordariomycetidae</taxon>
        <taxon>Sordariales</taxon>
        <taxon>Podosporaceae</taxon>
        <taxon>Podospora</taxon>
    </lineage>
</organism>
<sequence length="245" mass="27695">MTLDRPLRGRCLCGRNRYIVTFPKNSTQLPQVLFNHNSYHRFSHGGSPLSAYLRVPLQCYFSTTLPLFPDETTLMIHKVYPSEHEQRRFCGFCGTPLSYWSEEPQSEADYIQLALGSLFPEDLADLEELGLLPDIESNGEEVELEAKPKDQDTKMHSGDEEDREGRLVPRQTVGGLPWLDDLTEGSRLGTLRAINGSHTNRSGTTRVEWEIVEWTEDDAPDTPRKRKLGDRDSGAGVGAMEDVQQ</sequence>
<name>A0AAV9H7V9_9PEZI</name>
<feature type="region of interest" description="Disordered" evidence="1">
    <location>
        <begin position="214"/>
        <end position="245"/>
    </location>
</feature>
<dbReference type="AlphaFoldDB" id="A0AAV9H7V9"/>
<feature type="region of interest" description="Disordered" evidence="1">
    <location>
        <begin position="134"/>
        <end position="168"/>
    </location>
</feature>
<dbReference type="Gene3D" id="2.170.150.70">
    <property type="match status" value="1"/>
</dbReference>
<reference evidence="2" key="1">
    <citation type="journal article" date="2023" name="Mol. Phylogenet. Evol.">
        <title>Genome-scale phylogeny and comparative genomics of the fungal order Sordariales.</title>
        <authorList>
            <person name="Hensen N."/>
            <person name="Bonometti L."/>
            <person name="Westerberg I."/>
            <person name="Brannstrom I.O."/>
            <person name="Guillou S."/>
            <person name="Cros-Aarteil S."/>
            <person name="Calhoun S."/>
            <person name="Haridas S."/>
            <person name="Kuo A."/>
            <person name="Mondo S."/>
            <person name="Pangilinan J."/>
            <person name="Riley R."/>
            <person name="LaButti K."/>
            <person name="Andreopoulos B."/>
            <person name="Lipzen A."/>
            <person name="Chen C."/>
            <person name="Yan M."/>
            <person name="Daum C."/>
            <person name="Ng V."/>
            <person name="Clum A."/>
            <person name="Steindorff A."/>
            <person name="Ohm R.A."/>
            <person name="Martin F."/>
            <person name="Silar P."/>
            <person name="Natvig D.O."/>
            <person name="Lalanne C."/>
            <person name="Gautier V."/>
            <person name="Ament-Velasquez S.L."/>
            <person name="Kruys A."/>
            <person name="Hutchinson M.I."/>
            <person name="Powell A.J."/>
            <person name="Barry K."/>
            <person name="Miller A.N."/>
            <person name="Grigoriev I.V."/>
            <person name="Debuchy R."/>
            <person name="Gladieux P."/>
            <person name="Hiltunen Thoren M."/>
            <person name="Johannesson H."/>
        </authorList>
    </citation>
    <scope>NUCLEOTIDE SEQUENCE</scope>
    <source>
        <strain evidence="2">PSN243</strain>
    </source>
</reference>
<dbReference type="Proteomes" id="UP001321760">
    <property type="component" value="Unassembled WGS sequence"/>
</dbReference>
<protein>
    <recommendedName>
        <fullName evidence="4">CENP-V/GFA domain-containing protein</fullName>
    </recommendedName>
</protein>
<evidence type="ECO:0000256" key="1">
    <source>
        <dbReference type="SAM" id="MobiDB-lite"/>
    </source>
</evidence>
<dbReference type="EMBL" id="MU865913">
    <property type="protein sequence ID" value="KAK4455986.1"/>
    <property type="molecule type" value="Genomic_DNA"/>
</dbReference>
<gene>
    <name evidence="2" type="ORF">QBC34DRAFT_6132</name>
</gene>
<evidence type="ECO:0000313" key="3">
    <source>
        <dbReference type="Proteomes" id="UP001321760"/>
    </source>
</evidence>
<accession>A0AAV9H7V9</accession>
<comment type="caution">
    <text evidence="2">The sequence shown here is derived from an EMBL/GenBank/DDBJ whole genome shotgun (WGS) entry which is preliminary data.</text>
</comment>
<dbReference type="SUPFAM" id="SSF51316">
    <property type="entry name" value="Mss4-like"/>
    <property type="match status" value="1"/>
</dbReference>